<evidence type="ECO:0000313" key="1">
    <source>
        <dbReference type="EMBL" id="KAI4323620.1"/>
    </source>
</evidence>
<organism evidence="1 2">
    <name type="scientific">Bauhinia variegata</name>
    <name type="common">Purple orchid tree</name>
    <name type="synonym">Phanera variegata</name>
    <dbReference type="NCBI Taxonomy" id="167791"/>
    <lineage>
        <taxon>Eukaryota</taxon>
        <taxon>Viridiplantae</taxon>
        <taxon>Streptophyta</taxon>
        <taxon>Embryophyta</taxon>
        <taxon>Tracheophyta</taxon>
        <taxon>Spermatophyta</taxon>
        <taxon>Magnoliopsida</taxon>
        <taxon>eudicotyledons</taxon>
        <taxon>Gunneridae</taxon>
        <taxon>Pentapetalae</taxon>
        <taxon>rosids</taxon>
        <taxon>fabids</taxon>
        <taxon>Fabales</taxon>
        <taxon>Fabaceae</taxon>
        <taxon>Cercidoideae</taxon>
        <taxon>Cercideae</taxon>
        <taxon>Bauhiniinae</taxon>
        <taxon>Bauhinia</taxon>
    </lineage>
</organism>
<gene>
    <name evidence="1" type="ORF">L6164_023213</name>
</gene>
<reference evidence="1 2" key="1">
    <citation type="journal article" date="2022" name="DNA Res.">
        <title>Chromosomal-level genome assembly of the orchid tree Bauhinia variegata (Leguminosae; Cercidoideae) supports the allotetraploid origin hypothesis of Bauhinia.</title>
        <authorList>
            <person name="Zhong Y."/>
            <person name="Chen Y."/>
            <person name="Zheng D."/>
            <person name="Pang J."/>
            <person name="Liu Y."/>
            <person name="Luo S."/>
            <person name="Meng S."/>
            <person name="Qian L."/>
            <person name="Wei D."/>
            <person name="Dai S."/>
            <person name="Zhou R."/>
        </authorList>
    </citation>
    <scope>NUCLEOTIDE SEQUENCE [LARGE SCALE GENOMIC DNA]</scope>
    <source>
        <strain evidence="1">BV-YZ2020</strain>
    </source>
</reference>
<proteinExistence type="predicted"/>
<accession>A0ACB9MHM0</accession>
<name>A0ACB9MHM0_BAUVA</name>
<dbReference type="Proteomes" id="UP000828941">
    <property type="component" value="Chromosome 9"/>
</dbReference>
<sequence length="552" mass="61363">MEPTKLITLLLLLSFKFLKTTPQSINYVGDDCHNSSFSTEQTLNNAYQTNLNDVLTLLSSDAATSRGYNHTAEGTGTGDAVYGLYDCRGDVVGRFCQFCVSTATREILTRCPNRLSAVVWYDFCIFRYSNKNFFGNLTISPSWNISGSKNISGPSELEKALSFMRRLIRKATVETNQLFAMDEFDLSPDKKRYGLVQCSRDLTNEECSQCLTAMVDKVSQCCGTKLGWQVLAPSCLIKYADYMFYDLNTQTTSSSPVSDRKTGGTSSSKTRTLIISIISALVALALLSCSIYYFLRRKRVRKGTLLLETTPIIFPGNDQNSYEDLPTIPFITIQESTNNFSKESKLGEGGFGPVYKGILLDGREVEVKRLSKTSAQDFGLARTFERDQNQANTKRVMGTYGYMAPEYAMEGLFSMKSDVFSFGVLMLETICGQRNSGFYLSEHGQSLLVYTWTLWCEGKSLELMDPTLEKSYIADEVTRCIHIGLLCVQEDAADRPTMSGVVVMLASDTMTLPHPNHPAFSVGRMALGDSSTLKNSKDPSINDVTVSRIAPR</sequence>
<keyword evidence="2" id="KW-1185">Reference proteome</keyword>
<comment type="caution">
    <text evidence="1">The sequence shown here is derived from an EMBL/GenBank/DDBJ whole genome shotgun (WGS) entry which is preliminary data.</text>
</comment>
<evidence type="ECO:0000313" key="2">
    <source>
        <dbReference type="Proteomes" id="UP000828941"/>
    </source>
</evidence>
<protein>
    <submittedName>
        <fullName evidence="1">Uncharacterized protein</fullName>
    </submittedName>
</protein>
<dbReference type="EMBL" id="CM039434">
    <property type="protein sequence ID" value="KAI4323620.1"/>
    <property type="molecule type" value="Genomic_DNA"/>
</dbReference>